<dbReference type="AlphaFoldDB" id="A0AAD3CIT8"/>
<evidence type="ECO:0000256" key="1">
    <source>
        <dbReference type="SAM" id="MobiDB-lite"/>
    </source>
</evidence>
<accession>A0AAD3CIT8</accession>
<evidence type="ECO:0000313" key="4">
    <source>
        <dbReference type="Proteomes" id="UP001054902"/>
    </source>
</evidence>
<keyword evidence="2" id="KW-0472">Membrane</keyword>
<proteinExistence type="predicted"/>
<feature type="compositionally biased region" description="Basic residues" evidence="1">
    <location>
        <begin position="120"/>
        <end position="130"/>
    </location>
</feature>
<keyword evidence="2" id="KW-1133">Transmembrane helix</keyword>
<gene>
    <name evidence="3" type="ORF">CTEN210_03311</name>
</gene>
<feature type="transmembrane region" description="Helical" evidence="2">
    <location>
        <begin position="7"/>
        <end position="27"/>
    </location>
</feature>
<keyword evidence="4" id="KW-1185">Reference proteome</keyword>
<dbReference type="Proteomes" id="UP001054902">
    <property type="component" value="Unassembled WGS sequence"/>
</dbReference>
<protein>
    <submittedName>
        <fullName evidence="3">Uncharacterized protein</fullName>
    </submittedName>
</protein>
<evidence type="ECO:0000313" key="3">
    <source>
        <dbReference type="EMBL" id="GFH46837.1"/>
    </source>
</evidence>
<sequence length="182" mass="20539">MAPKIRIPAHVFGYSLALVPPIAYAMYWQRNKQSDEEIEKVLKENYTKNIQGNRDKKADMVNFFAAMKEQNNPEQEKKMQEVLYGGRGDIKRHYAVDESLYGTEKGVEGRMIAEKENEKKSKKRKKKKKKKAEDAENMKKDDVVIDEQTKKGLTVESTGIAALGAVGVLAVASFLIGGNKRS</sequence>
<feature type="region of interest" description="Disordered" evidence="1">
    <location>
        <begin position="112"/>
        <end position="147"/>
    </location>
</feature>
<evidence type="ECO:0000256" key="2">
    <source>
        <dbReference type="SAM" id="Phobius"/>
    </source>
</evidence>
<name>A0AAD3CIT8_9STRA</name>
<comment type="caution">
    <text evidence="3">The sequence shown here is derived from an EMBL/GenBank/DDBJ whole genome shotgun (WGS) entry which is preliminary data.</text>
</comment>
<dbReference type="EMBL" id="BLLK01000022">
    <property type="protein sequence ID" value="GFH46837.1"/>
    <property type="molecule type" value="Genomic_DNA"/>
</dbReference>
<feature type="compositionally biased region" description="Basic and acidic residues" evidence="1">
    <location>
        <begin position="131"/>
        <end position="147"/>
    </location>
</feature>
<feature type="transmembrane region" description="Helical" evidence="2">
    <location>
        <begin position="159"/>
        <end position="177"/>
    </location>
</feature>
<keyword evidence="2" id="KW-0812">Transmembrane</keyword>
<organism evidence="3 4">
    <name type="scientific">Chaetoceros tenuissimus</name>
    <dbReference type="NCBI Taxonomy" id="426638"/>
    <lineage>
        <taxon>Eukaryota</taxon>
        <taxon>Sar</taxon>
        <taxon>Stramenopiles</taxon>
        <taxon>Ochrophyta</taxon>
        <taxon>Bacillariophyta</taxon>
        <taxon>Coscinodiscophyceae</taxon>
        <taxon>Chaetocerotophycidae</taxon>
        <taxon>Chaetocerotales</taxon>
        <taxon>Chaetocerotaceae</taxon>
        <taxon>Chaetoceros</taxon>
    </lineage>
</organism>
<reference evidence="3 4" key="1">
    <citation type="journal article" date="2021" name="Sci. Rep.">
        <title>The genome of the diatom Chaetoceros tenuissimus carries an ancient integrated fragment of an extant virus.</title>
        <authorList>
            <person name="Hongo Y."/>
            <person name="Kimura K."/>
            <person name="Takaki Y."/>
            <person name="Yoshida Y."/>
            <person name="Baba S."/>
            <person name="Kobayashi G."/>
            <person name="Nagasaki K."/>
            <person name="Hano T."/>
            <person name="Tomaru Y."/>
        </authorList>
    </citation>
    <scope>NUCLEOTIDE SEQUENCE [LARGE SCALE GENOMIC DNA]</scope>
    <source>
        <strain evidence="3 4">NIES-3715</strain>
    </source>
</reference>